<reference evidence="1" key="2">
    <citation type="journal article" date="2015" name="Data Brief">
        <title>Shoot transcriptome of the giant reed, Arundo donax.</title>
        <authorList>
            <person name="Barrero R.A."/>
            <person name="Guerrero F.D."/>
            <person name="Moolhuijzen P."/>
            <person name="Goolsby J.A."/>
            <person name="Tidwell J."/>
            <person name="Bellgard S.E."/>
            <person name="Bellgard M.I."/>
        </authorList>
    </citation>
    <scope>NUCLEOTIDE SEQUENCE</scope>
    <source>
        <tissue evidence="1">Shoot tissue taken approximately 20 cm above the soil surface</tissue>
    </source>
</reference>
<reference evidence="1" key="1">
    <citation type="submission" date="2014-09" db="EMBL/GenBank/DDBJ databases">
        <authorList>
            <person name="Magalhaes I.L.F."/>
            <person name="Oliveira U."/>
            <person name="Santos F.R."/>
            <person name="Vidigal T.H.D.A."/>
            <person name="Brescovit A.D."/>
            <person name="Santos A.J."/>
        </authorList>
    </citation>
    <scope>NUCLEOTIDE SEQUENCE</scope>
    <source>
        <tissue evidence="1">Shoot tissue taken approximately 20 cm above the soil surface</tissue>
    </source>
</reference>
<evidence type="ECO:0000313" key="1">
    <source>
        <dbReference type="EMBL" id="JAE35823.1"/>
    </source>
</evidence>
<name>A0A0A9HSB8_ARUDO</name>
<accession>A0A0A9HSB8</accession>
<protein>
    <submittedName>
        <fullName evidence="1">Uncharacterized protein</fullName>
    </submittedName>
</protein>
<dbReference type="AlphaFoldDB" id="A0A0A9HSB8"/>
<sequence>MVSFFAINGNCQYLIVVSQLFNSKDL</sequence>
<dbReference type="EMBL" id="GBRH01162073">
    <property type="protein sequence ID" value="JAE35823.1"/>
    <property type="molecule type" value="Transcribed_RNA"/>
</dbReference>
<organism evidence="1">
    <name type="scientific">Arundo donax</name>
    <name type="common">Giant reed</name>
    <name type="synonym">Donax arundinaceus</name>
    <dbReference type="NCBI Taxonomy" id="35708"/>
    <lineage>
        <taxon>Eukaryota</taxon>
        <taxon>Viridiplantae</taxon>
        <taxon>Streptophyta</taxon>
        <taxon>Embryophyta</taxon>
        <taxon>Tracheophyta</taxon>
        <taxon>Spermatophyta</taxon>
        <taxon>Magnoliopsida</taxon>
        <taxon>Liliopsida</taxon>
        <taxon>Poales</taxon>
        <taxon>Poaceae</taxon>
        <taxon>PACMAD clade</taxon>
        <taxon>Arundinoideae</taxon>
        <taxon>Arundineae</taxon>
        <taxon>Arundo</taxon>
    </lineage>
</organism>
<proteinExistence type="predicted"/>